<feature type="transmembrane region" description="Helical" evidence="9">
    <location>
        <begin position="130"/>
        <end position="150"/>
    </location>
</feature>
<accession>A0A520N387</accession>
<feature type="transmembrane region" description="Helical" evidence="9">
    <location>
        <begin position="37"/>
        <end position="57"/>
    </location>
</feature>
<dbReference type="AlphaFoldDB" id="A0A520N387"/>
<evidence type="ECO:0000256" key="4">
    <source>
        <dbReference type="ARBA" id="ARBA00022475"/>
    </source>
</evidence>
<keyword evidence="8 9" id="KW-0472">Membrane</keyword>
<keyword evidence="5 9" id="KW-0812">Transmembrane</keyword>
<keyword evidence="6 9" id="KW-1133">Transmembrane helix</keyword>
<evidence type="ECO:0000256" key="8">
    <source>
        <dbReference type="ARBA" id="ARBA00023136"/>
    </source>
</evidence>
<name>A0A520N387_9GAMM</name>
<proteinExistence type="inferred from homology"/>
<feature type="transmembrane region" description="Helical" evidence="9">
    <location>
        <begin position="69"/>
        <end position="90"/>
    </location>
</feature>
<keyword evidence="3" id="KW-0813">Transport</keyword>
<keyword evidence="4" id="KW-1003">Cell membrane</keyword>
<evidence type="ECO:0000256" key="9">
    <source>
        <dbReference type="SAM" id="Phobius"/>
    </source>
</evidence>
<feature type="non-terminal residue" evidence="10">
    <location>
        <position position="167"/>
    </location>
</feature>
<dbReference type="PANTHER" id="PTHR32024">
    <property type="entry name" value="TRK SYSTEM POTASSIUM UPTAKE PROTEIN TRKG-RELATED"/>
    <property type="match status" value="1"/>
</dbReference>
<evidence type="ECO:0000256" key="6">
    <source>
        <dbReference type="ARBA" id="ARBA00022989"/>
    </source>
</evidence>
<comment type="similarity">
    <text evidence="2">Belongs to the TrkH potassium transport family.</text>
</comment>
<dbReference type="GO" id="GO:0005886">
    <property type="term" value="C:plasma membrane"/>
    <property type="evidence" value="ECO:0007669"/>
    <property type="project" value="UniProtKB-SubCell"/>
</dbReference>
<evidence type="ECO:0000256" key="7">
    <source>
        <dbReference type="ARBA" id="ARBA00023065"/>
    </source>
</evidence>
<evidence type="ECO:0000256" key="3">
    <source>
        <dbReference type="ARBA" id="ARBA00022448"/>
    </source>
</evidence>
<dbReference type="Pfam" id="PF02386">
    <property type="entry name" value="TrkH"/>
    <property type="match status" value="1"/>
</dbReference>
<evidence type="ECO:0000313" key="11">
    <source>
        <dbReference type="Proteomes" id="UP000315283"/>
    </source>
</evidence>
<dbReference type="PANTHER" id="PTHR32024:SF2">
    <property type="entry name" value="TRK SYSTEM POTASSIUM UPTAKE PROTEIN TRKG-RELATED"/>
    <property type="match status" value="1"/>
</dbReference>
<reference evidence="10 11" key="1">
    <citation type="submission" date="2019-02" db="EMBL/GenBank/DDBJ databases">
        <title>Prokaryotic population dynamics and viral predation in marine succession experiment using metagenomics: the confinement effect.</title>
        <authorList>
            <person name="Haro-Moreno J.M."/>
            <person name="Rodriguez-Valera F."/>
            <person name="Lopez-Perez M."/>
        </authorList>
    </citation>
    <scope>NUCLEOTIDE SEQUENCE [LARGE SCALE GENOMIC DNA]</scope>
    <source>
        <strain evidence="10">MED-G164</strain>
    </source>
</reference>
<evidence type="ECO:0000256" key="5">
    <source>
        <dbReference type="ARBA" id="ARBA00022692"/>
    </source>
</evidence>
<dbReference type="GO" id="GO:0030001">
    <property type="term" value="P:metal ion transport"/>
    <property type="evidence" value="ECO:0007669"/>
    <property type="project" value="UniProtKB-ARBA"/>
</dbReference>
<dbReference type="Proteomes" id="UP000315283">
    <property type="component" value="Unassembled WGS sequence"/>
</dbReference>
<dbReference type="GO" id="GO:0008324">
    <property type="term" value="F:monoatomic cation transmembrane transporter activity"/>
    <property type="evidence" value="ECO:0007669"/>
    <property type="project" value="InterPro"/>
</dbReference>
<gene>
    <name evidence="10" type="ORF">EVA97_03530</name>
</gene>
<dbReference type="InterPro" id="IPR003445">
    <property type="entry name" value="Cat_transpt"/>
</dbReference>
<protein>
    <submittedName>
        <fullName evidence="10">Potassium transporter</fullName>
    </submittedName>
</protein>
<comment type="subcellular location">
    <subcellularLocation>
        <location evidence="1">Cell membrane</location>
        <topology evidence="1">Multi-pass membrane protein</topology>
    </subcellularLocation>
</comment>
<evidence type="ECO:0000313" key="10">
    <source>
        <dbReference type="EMBL" id="RZO27875.1"/>
    </source>
</evidence>
<evidence type="ECO:0000256" key="2">
    <source>
        <dbReference type="ARBA" id="ARBA00009137"/>
    </source>
</evidence>
<dbReference type="EMBL" id="SHBJ01000025">
    <property type="protein sequence ID" value="RZO27875.1"/>
    <property type="molecule type" value="Genomic_DNA"/>
</dbReference>
<feature type="transmembrane region" description="Helical" evidence="9">
    <location>
        <begin position="7"/>
        <end position="31"/>
    </location>
</feature>
<comment type="caution">
    <text evidence="10">The sequence shown here is derived from an EMBL/GenBank/DDBJ whole genome shotgun (WGS) entry which is preliminary data.</text>
</comment>
<evidence type="ECO:0000256" key="1">
    <source>
        <dbReference type="ARBA" id="ARBA00004651"/>
    </source>
</evidence>
<sequence length="167" mass="18004">MNPKSIINLFSILVLLFSFSFVFPIVISIVFDDGALPIFLKTLISISLLGLTGLFLTRNIKKDLSQKDGFVIIVMFWIVLSLTGSVPFYLSGMSLIDSVFESMSGITTTGATVISSLDGLPESILFYRQLLQWMGGMGLIVLAIAVMPLLGIGGGQIYKTEVPGAMG</sequence>
<organism evidence="10 11">
    <name type="scientific">SAR86 cluster bacterium</name>
    <dbReference type="NCBI Taxonomy" id="2030880"/>
    <lineage>
        <taxon>Bacteria</taxon>
        <taxon>Pseudomonadati</taxon>
        <taxon>Pseudomonadota</taxon>
        <taxon>Gammaproteobacteria</taxon>
        <taxon>SAR86 cluster</taxon>
    </lineage>
</organism>
<keyword evidence="7" id="KW-0406">Ion transport</keyword>